<dbReference type="AlphaFoldDB" id="A0A494Y3D0"/>
<evidence type="ECO:0000256" key="1">
    <source>
        <dbReference type="SAM" id="SignalP"/>
    </source>
</evidence>
<dbReference type="InterPro" id="IPR024079">
    <property type="entry name" value="MetalloPept_cat_dom_sf"/>
</dbReference>
<proteinExistence type="predicted"/>
<dbReference type="EMBL" id="RBZM01000005">
    <property type="protein sequence ID" value="RKP54416.1"/>
    <property type="molecule type" value="Genomic_DNA"/>
</dbReference>
<dbReference type="Proteomes" id="UP000282076">
    <property type="component" value="Unassembled WGS sequence"/>
</dbReference>
<reference evidence="2 3" key="1">
    <citation type="submission" date="2018-10" db="EMBL/GenBank/DDBJ databases">
        <title>Cohnella sp. M2MS4P-1, whole genome shotgun sequence.</title>
        <authorList>
            <person name="Tuo L."/>
        </authorList>
    </citation>
    <scope>NUCLEOTIDE SEQUENCE [LARGE SCALE GENOMIC DNA]</scope>
    <source>
        <strain evidence="2 3">M2MS4P-1</strain>
    </source>
</reference>
<keyword evidence="1" id="KW-0732">Signal</keyword>
<evidence type="ECO:0000313" key="2">
    <source>
        <dbReference type="EMBL" id="RKP54416.1"/>
    </source>
</evidence>
<feature type="signal peptide" evidence="1">
    <location>
        <begin position="1"/>
        <end position="27"/>
    </location>
</feature>
<dbReference type="OrthoDB" id="2467676at2"/>
<keyword evidence="3" id="KW-1185">Reference proteome</keyword>
<evidence type="ECO:0008006" key="4">
    <source>
        <dbReference type="Google" id="ProtNLM"/>
    </source>
</evidence>
<organism evidence="2 3">
    <name type="scientific">Cohnella endophytica</name>
    <dbReference type="NCBI Taxonomy" id="2419778"/>
    <lineage>
        <taxon>Bacteria</taxon>
        <taxon>Bacillati</taxon>
        <taxon>Bacillota</taxon>
        <taxon>Bacilli</taxon>
        <taxon>Bacillales</taxon>
        <taxon>Paenibacillaceae</taxon>
        <taxon>Cohnella</taxon>
    </lineage>
</organism>
<dbReference type="GO" id="GO:0008237">
    <property type="term" value="F:metallopeptidase activity"/>
    <property type="evidence" value="ECO:0007669"/>
    <property type="project" value="InterPro"/>
</dbReference>
<feature type="chain" id="PRO_5019818756" description="Peptidase M10 metallopeptidase domain-containing protein" evidence="1">
    <location>
        <begin position="28"/>
        <end position="195"/>
    </location>
</feature>
<comment type="caution">
    <text evidence="2">The sequence shown here is derived from an EMBL/GenBank/DDBJ whole genome shotgun (WGS) entry which is preliminary data.</text>
</comment>
<sequence>MNRAIKPSLLVCLVLSLFAAGAWPAGATTYWGGEASAIKDAYYDGSVASYGWGSIFDSGRSNWGGISSKVSIGKTTSTANYPDKYYVGQTSNANLWGFAPAYKKDANGNIVLADVNYDTWLYCTVSAYENTIKLNQPGGLTTSQTISSVTTHEIGHTLSLGHSPSSETSVMVSAGATNFSPTNYDKTELKSKWGN</sequence>
<dbReference type="RefSeq" id="WP_120977521.1">
    <property type="nucleotide sequence ID" value="NZ_RBZM01000005.1"/>
</dbReference>
<gene>
    <name evidence="2" type="ORF">D7Z26_13775</name>
</gene>
<name>A0A494Y3D0_9BACL</name>
<dbReference type="Gene3D" id="3.40.390.10">
    <property type="entry name" value="Collagenase (Catalytic Domain)"/>
    <property type="match status" value="1"/>
</dbReference>
<protein>
    <recommendedName>
        <fullName evidence="4">Peptidase M10 metallopeptidase domain-containing protein</fullName>
    </recommendedName>
</protein>
<evidence type="ECO:0000313" key="3">
    <source>
        <dbReference type="Proteomes" id="UP000282076"/>
    </source>
</evidence>
<dbReference type="SUPFAM" id="SSF55486">
    <property type="entry name" value="Metalloproteases ('zincins'), catalytic domain"/>
    <property type="match status" value="1"/>
</dbReference>
<accession>A0A494Y3D0</accession>